<dbReference type="InterPro" id="IPR013022">
    <property type="entry name" value="Xyl_isomerase-like_TIM-brl"/>
</dbReference>
<evidence type="ECO:0000313" key="2">
    <source>
        <dbReference type="EMBL" id="EEF58599.1"/>
    </source>
</evidence>
<dbReference type="SUPFAM" id="SSF51658">
    <property type="entry name" value="Xylose isomerase-like"/>
    <property type="match status" value="1"/>
</dbReference>
<dbReference type="Pfam" id="PF01261">
    <property type="entry name" value="AP_endonuc_2"/>
    <property type="match status" value="1"/>
</dbReference>
<dbReference type="PANTHER" id="PTHR12110">
    <property type="entry name" value="HYDROXYPYRUVATE ISOMERASE"/>
    <property type="match status" value="1"/>
</dbReference>
<reference evidence="2 3" key="1">
    <citation type="journal article" date="2011" name="J. Bacteriol.">
        <title>Genome sequence of 'Pedosphaera parvula' Ellin514, an aerobic Verrucomicrobial isolate from pasture soil.</title>
        <authorList>
            <person name="Kant R."/>
            <person name="van Passel M.W."/>
            <person name="Sangwan P."/>
            <person name="Palva A."/>
            <person name="Lucas S."/>
            <person name="Copeland A."/>
            <person name="Lapidus A."/>
            <person name="Glavina Del Rio T."/>
            <person name="Dalin E."/>
            <person name="Tice H."/>
            <person name="Bruce D."/>
            <person name="Goodwin L."/>
            <person name="Pitluck S."/>
            <person name="Chertkov O."/>
            <person name="Larimer F.W."/>
            <person name="Land M.L."/>
            <person name="Hauser L."/>
            <person name="Brettin T.S."/>
            <person name="Detter J.C."/>
            <person name="Han S."/>
            <person name="de Vos W.M."/>
            <person name="Janssen P.H."/>
            <person name="Smidt H."/>
        </authorList>
    </citation>
    <scope>NUCLEOTIDE SEQUENCE [LARGE SCALE GENOMIC DNA]</scope>
    <source>
        <strain evidence="2 3">Ellin514</strain>
    </source>
</reference>
<dbReference type="GO" id="GO:0016853">
    <property type="term" value="F:isomerase activity"/>
    <property type="evidence" value="ECO:0007669"/>
    <property type="project" value="UniProtKB-KW"/>
</dbReference>
<dbReference type="AlphaFoldDB" id="B9XNE0"/>
<accession>B9XNE0</accession>
<dbReference type="InterPro" id="IPR050312">
    <property type="entry name" value="IolE/XylAMocC-like"/>
</dbReference>
<dbReference type="Gene3D" id="3.20.20.150">
    <property type="entry name" value="Divalent-metal-dependent TIM barrel enzymes"/>
    <property type="match status" value="1"/>
</dbReference>
<feature type="domain" description="Xylose isomerase-like TIM barrel" evidence="1">
    <location>
        <begin position="22"/>
        <end position="258"/>
    </location>
</feature>
<dbReference type="Proteomes" id="UP000003688">
    <property type="component" value="Unassembled WGS sequence"/>
</dbReference>
<evidence type="ECO:0000259" key="1">
    <source>
        <dbReference type="Pfam" id="PF01261"/>
    </source>
</evidence>
<proteinExistence type="predicted"/>
<dbReference type="InterPro" id="IPR036237">
    <property type="entry name" value="Xyl_isomerase-like_sf"/>
</dbReference>
<keyword evidence="3" id="KW-1185">Reference proteome</keyword>
<name>B9XNE0_PEDPL</name>
<comment type="caution">
    <text evidence="2">The sequence shown here is derived from an EMBL/GenBank/DDBJ whole genome shotgun (WGS) entry which is preliminary data.</text>
</comment>
<protein>
    <submittedName>
        <fullName evidence="2">Xylose isomerase domain protein TIM barrel</fullName>
    </submittedName>
</protein>
<organism evidence="2 3">
    <name type="scientific">Pedosphaera parvula (strain Ellin514)</name>
    <dbReference type="NCBI Taxonomy" id="320771"/>
    <lineage>
        <taxon>Bacteria</taxon>
        <taxon>Pseudomonadati</taxon>
        <taxon>Verrucomicrobiota</taxon>
        <taxon>Pedosphaerae</taxon>
        <taxon>Pedosphaerales</taxon>
        <taxon>Pedosphaeraceae</taxon>
        <taxon>Pedosphaera</taxon>
    </lineage>
</organism>
<dbReference type="STRING" id="320771.Cflav_PD1500"/>
<dbReference type="OrthoDB" id="9779184at2"/>
<dbReference type="EMBL" id="ABOX02000040">
    <property type="protein sequence ID" value="EEF58599.1"/>
    <property type="molecule type" value="Genomic_DNA"/>
</dbReference>
<evidence type="ECO:0000313" key="3">
    <source>
        <dbReference type="Proteomes" id="UP000003688"/>
    </source>
</evidence>
<dbReference type="RefSeq" id="WP_007417327.1">
    <property type="nucleotide sequence ID" value="NZ_ABOX02000040.1"/>
</dbReference>
<gene>
    <name evidence="2" type="ORF">Cflav_PD1500</name>
</gene>
<keyword evidence="2" id="KW-0413">Isomerase</keyword>
<sequence length="274" mass="30594">MKLGIINSAFQQAGVDTATGLKHISRIGFDTVDVFTEAIGISKKEISLVANTTSKLDLPIVSLPVVAVGLVDFNDPVRAFHVERCKRFIDLAKIWGAKNILLVVGEYIWQREVIPAGEQWKWGIETCRILGDYADKKKIDIALELEPFRLSLLNNVKEMIRFVDECNHPRVRANIDISHLVLSDTGPAELKKLKGKAIHVHLSDCDGKVHGDLPPGRGVVKFAPYLQAIKELNMDDGVVSIELEYAPDPSRIVEWVEEAYRETAKLMDMVGLRT</sequence>